<dbReference type="AlphaFoldDB" id="A0A2P5DWR2"/>
<protein>
    <submittedName>
        <fullName evidence="2">Uncharacterized protein</fullName>
    </submittedName>
</protein>
<dbReference type="EMBL" id="JXTB01000012">
    <property type="protein sequence ID" value="PON77718.1"/>
    <property type="molecule type" value="Genomic_DNA"/>
</dbReference>
<feature type="region of interest" description="Disordered" evidence="1">
    <location>
        <begin position="78"/>
        <end position="110"/>
    </location>
</feature>
<evidence type="ECO:0000256" key="1">
    <source>
        <dbReference type="SAM" id="MobiDB-lite"/>
    </source>
</evidence>
<reference evidence="3" key="1">
    <citation type="submission" date="2016-06" db="EMBL/GenBank/DDBJ databases">
        <title>Parallel loss of symbiosis genes in relatives of nitrogen-fixing non-legume Parasponia.</title>
        <authorList>
            <person name="Van Velzen R."/>
            <person name="Holmer R."/>
            <person name="Bu F."/>
            <person name="Rutten L."/>
            <person name="Van Zeijl A."/>
            <person name="Liu W."/>
            <person name="Santuari L."/>
            <person name="Cao Q."/>
            <person name="Sharma T."/>
            <person name="Shen D."/>
            <person name="Roswanjaya Y."/>
            <person name="Wardhani T."/>
            <person name="Kalhor M.S."/>
            <person name="Jansen J."/>
            <person name="Van den Hoogen J."/>
            <person name="Gungor B."/>
            <person name="Hartog M."/>
            <person name="Hontelez J."/>
            <person name="Verver J."/>
            <person name="Yang W.-C."/>
            <person name="Schijlen E."/>
            <person name="Repin R."/>
            <person name="Schilthuizen M."/>
            <person name="Schranz E."/>
            <person name="Heidstra R."/>
            <person name="Miyata K."/>
            <person name="Fedorova E."/>
            <person name="Kohlen W."/>
            <person name="Bisseling T."/>
            <person name="Smit S."/>
            <person name="Geurts R."/>
        </authorList>
    </citation>
    <scope>NUCLEOTIDE SEQUENCE [LARGE SCALE GENOMIC DNA]</scope>
    <source>
        <strain evidence="3">cv. WU1-14</strain>
    </source>
</reference>
<evidence type="ECO:0000313" key="3">
    <source>
        <dbReference type="Proteomes" id="UP000237105"/>
    </source>
</evidence>
<sequence>MTLGKKPQSGTEIFKSPKLPHDHPPSSSSLSALRPNHHAVALTTRHTSPAISSSLEKTTLPALASITLPHWIFEVSSASDDRSRPPPMVGVLHAKPQQPSLAIFRQRTTR</sequence>
<proteinExistence type="predicted"/>
<dbReference type="Proteomes" id="UP000237105">
    <property type="component" value="Unassembled WGS sequence"/>
</dbReference>
<comment type="caution">
    <text evidence="2">The sequence shown here is derived from an EMBL/GenBank/DDBJ whole genome shotgun (WGS) entry which is preliminary data.</text>
</comment>
<name>A0A2P5DWR2_PARAD</name>
<keyword evidence="3" id="KW-1185">Reference proteome</keyword>
<organism evidence="2 3">
    <name type="scientific">Parasponia andersonii</name>
    <name type="common">Sponia andersonii</name>
    <dbReference type="NCBI Taxonomy" id="3476"/>
    <lineage>
        <taxon>Eukaryota</taxon>
        <taxon>Viridiplantae</taxon>
        <taxon>Streptophyta</taxon>
        <taxon>Embryophyta</taxon>
        <taxon>Tracheophyta</taxon>
        <taxon>Spermatophyta</taxon>
        <taxon>Magnoliopsida</taxon>
        <taxon>eudicotyledons</taxon>
        <taxon>Gunneridae</taxon>
        <taxon>Pentapetalae</taxon>
        <taxon>rosids</taxon>
        <taxon>fabids</taxon>
        <taxon>Rosales</taxon>
        <taxon>Cannabaceae</taxon>
        <taxon>Parasponia</taxon>
    </lineage>
</organism>
<gene>
    <name evidence="2" type="ORF">PanWU01x14_024740</name>
</gene>
<evidence type="ECO:0000313" key="2">
    <source>
        <dbReference type="EMBL" id="PON77718.1"/>
    </source>
</evidence>
<feature type="region of interest" description="Disordered" evidence="1">
    <location>
        <begin position="1"/>
        <end position="32"/>
    </location>
</feature>
<accession>A0A2P5DWR2</accession>